<evidence type="ECO:0000259" key="3">
    <source>
        <dbReference type="PROSITE" id="PS51164"/>
    </source>
</evidence>
<dbReference type="GO" id="GO:0005576">
    <property type="term" value="C:extracellular region"/>
    <property type="evidence" value="ECO:0007669"/>
    <property type="project" value="InterPro"/>
</dbReference>
<organism evidence="4 5">
    <name type="scientific">Tulasnella calospora MUT 4182</name>
    <dbReference type="NCBI Taxonomy" id="1051891"/>
    <lineage>
        <taxon>Eukaryota</taxon>
        <taxon>Fungi</taxon>
        <taxon>Dikarya</taxon>
        <taxon>Basidiomycota</taxon>
        <taxon>Agaricomycotina</taxon>
        <taxon>Agaricomycetes</taxon>
        <taxon>Cantharellales</taxon>
        <taxon>Tulasnellaceae</taxon>
        <taxon>Tulasnella</taxon>
    </lineage>
</organism>
<dbReference type="PROSITE" id="PS51164">
    <property type="entry name" value="CBM1_2"/>
    <property type="match status" value="1"/>
</dbReference>
<feature type="chain" id="PRO_5002166440" description="CBM1 domain-containing protein" evidence="2">
    <location>
        <begin position="20"/>
        <end position="108"/>
    </location>
</feature>
<dbReference type="SMART" id="SM00236">
    <property type="entry name" value="fCBD"/>
    <property type="match status" value="1"/>
</dbReference>
<dbReference type="EMBL" id="KN823083">
    <property type="protein sequence ID" value="KIO23523.1"/>
    <property type="molecule type" value="Genomic_DNA"/>
</dbReference>
<evidence type="ECO:0000256" key="2">
    <source>
        <dbReference type="SAM" id="SignalP"/>
    </source>
</evidence>
<dbReference type="AlphaFoldDB" id="A0A0C3KQ64"/>
<dbReference type="GO" id="GO:0005975">
    <property type="term" value="P:carbohydrate metabolic process"/>
    <property type="evidence" value="ECO:0007669"/>
    <property type="project" value="InterPro"/>
</dbReference>
<name>A0A0C3KQ64_9AGAM</name>
<feature type="domain" description="CBM1" evidence="3">
    <location>
        <begin position="20"/>
        <end position="55"/>
    </location>
</feature>
<reference evidence="4 5" key="1">
    <citation type="submission" date="2014-04" db="EMBL/GenBank/DDBJ databases">
        <authorList>
            <consortium name="DOE Joint Genome Institute"/>
            <person name="Kuo A."/>
            <person name="Girlanda M."/>
            <person name="Perotto S."/>
            <person name="Kohler A."/>
            <person name="Nagy L.G."/>
            <person name="Floudas D."/>
            <person name="Copeland A."/>
            <person name="Barry K.W."/>
            <person name="Cichocki N."/>
            <person name="Veneault-Fourrey C."/>
            <person name="LaButti K."/>
            <person name="Lindquist E.A."/>
            <person name="Lipzen A."/>
            <person name="Lundell T."/>
            <person name="Morin E."/>
            <person name="Murat C."/>
            <person name="Sun H."/>
            <person name="Tunlid A."/>
            <person name="Henrissat B."/>
            <person name="Grigoriev I.V."/>
            <person name="Hibbett D.S."/>
            <person name="Martin F."/>
            <person name="Nordberg H.P."/>
            <person name="Cantor M.N."/>
            <person name="Hua S.X."/>
        </authorList>
    </citation>
    <scope>NUCLEOTIDE SEQUENCE [LARGE SCALE GENOMIC DNA]</scope>
    <source>
        <strain evidence="4 5">MUT 4182</strain>
    </source>
</reference>
<evidence type="ECO:0000313" key="4">
    <source>
        <dbReference type="EMBL" id="KIO23523.1"/>
    </source>
</evidence>
<reference evidence="5" key="2">
    <citation type="submission" date="2015-01" db="EMBL/GenBank/DDBJ databases">
        <title>Evolutionary Origins and Diversification of the Mycorrhizal Mutualists.</title>
        <authorList>
            <consortium name="DOE Joint Genome Institute"/>
            <consortium name="Mycorrhizal Genomics Consortium"/>
            <person name="Kohler A."/>
            <person name="Kuo A."/>
            <person name="Nagy L.G."/>
            <person name="Floudas D."/>
            <person name="Copeland A."/>
            <person name="Barry K.W."/>
            <person name="Cichocki N."/>
            <person name="Veneault-Fourrey C."/>
            <person name="LaButti K."/>
            <person name="Lindquist E.A."/>
            <person name="Lipzen A."/>
            <person name="Lundell T."/>
            <person name="Morin E."/>
            <person name="Murat C."/>
            <person name="Riley R."/>
            <person name="Ohm R."/>
            <person name="Sun H."/>
            <person name="Tunlid A."/>
            <person name="Henrissat B."/>
            <person name="Grigoriev I.V."/>
            <person name="Hibbett D.S."/>
            <person name="Martin F."/>
        </authorList>
    </citation>
    <scope>NUCLEOTIDE SEQUENCE [LARGE SCALE GENOMIC DNA]</scope>
    <source>
        <strain evidence="5">MUT 4182</strain>
    </source>
</reference>
<accession>A0A0C3KQ64</accession>
<evidence type="ECO:0000256" key="1">
    <source>
        <dbReference type="ARBA" id="ARBA00022729"/>
    </source>
</evidence>
<protein>
    <recommendedName>
        <fullName evidence="3">CBM1 domain-containing protein</fullName>
    </recommendedName>
</protein>
<gene>
    <name evidence="4" type="ORF">M407DRAFT_109589</name>
</gene>
<sequence length="108" mass="11416">MKLLIPLATIASLALQANSATVPVYGTCGGIGWTGGTECDPGLICYYWNIYAQCLYPVSTVVTSSVGYTTCAYTSTYTTYITIKPTTTATRSTSTATTTKSTITIVKD</sequence>
<dbReference type="HOGENOM" id="CLU_2198928_0_0_1"/>
<keyword evidence="1 2" id="KW-0732">Signal</keyword>
<dbReference type="SUPFAM" id="SSF57180">
    <property type="entry name" value="Cellulose-binding domain"/>
    <property type="match status" value="1"/>
</dbReference>
<dbReference type="Proteomes" id="UP000054248">
    <property type="component" value="Unassembled WGS sequence"/>
</dbReference>
<feature type="signal peptide" evidence="2">
    <location>
        <begin position="1"/>
        <end position="19"/>
    </location>
</feature>
<proteinExistence type="predicted"/>
<keyword evidence="5" id="KW-1185">Reference proteome</keyword>
<dbReference type="InterPro" id="IPR000254">
    <property type="entry name" value="CBD"/>
</dbReference>
<evidence type="ECO:0000313" key="5">
    <source>
        <dbReference type="Proteomes" id="UP000054248"/>
    </source>
</evidence>
<dbReference type="GO" id="GO:0030248">
    <property type="term" value="F:cellulose binding"/>
    <property type="evidence" value="ECO:0007669"/>
    <property type="project" value="InterPro"/>
</dbReference>
<dbReference type="InterPro" id="IPR035971">
    <property type="entry name" value="CBD_sf"/>
</dbReference>
<dbReference type="Pfam" id="PF00734">
    <property type="entry name" value="CBM_1"/>
    <property type="match status" value="1"/>
</dbReference>